<evidence type="ECO:0008006" key="9">
    <source>
        <dbReference type="Google" id="ProtNLM"/>
    </source>
</evidence>
<dbReference type="HOGENOM" id="CLU_105974_1_0_1"/>
<evidence type="ECO:0000256" key="6">
    <source>
        <dbReference type="SAM" id="Phobius"/>
    </source>
</evidence>
<keyword evidence="4 6" id="KW-0472">Membrane</keyword>
<evidence type="ECO:0000256" key="3">
    <source>
        <dbReference type="ARBA" id="ARBA00022989"/>
    </source>
</evidence>
<dbReference type="Pfam" id="PF08592">
    <property type="entry name" value="Anthrone_oxy"/>
    <property type="match status" value="1"/>
</dbReference>
<keyword evidence="3 6" id="KW-1133">Transmembrane helix</keyword>
<dbReference type="AlphaFoldDB" id="D4DAB6"/>
<evidence type="ECO:0000313" key="8">
    <source>
        <dbReference type="Proteomes" id="UP000008383"/>
    </source>
</evidence>
<dbReference type="KEGG" id="tve:TRV_04063"/>
<comment type="subcellular location">
    <subcellularLocation>
        <location evidence="1">Membrane</location>
        <topology evidence="1">Multi-pass membrane protein</topology>
    </subcellularLocation>
</comment>
<evidence type="ECO:0000256" key="5">
    <source>
        <dbReference type="ARBA" id="ARBA00034313"/>
    </source>
</evidence>
<feature type="transmembrane region" description="Helical" evidence="6">
    <location>
        <begin position="115"/>
        <end position="134"/>
    </location>
</feature>
<keyword evidence="2 6" id="KW-0812">Transmembrane</keyword>
<protein>
    <recommendedName>
        <fullName evidence="9">DUF1772-domain-containing protein</fullName>
    </recommendedName>
</protein>
<evidence type="ECO:0000256" key="4">
    <source>
        <dbReference type="ARBA" id="ARBA00023136"/>
    </source>
</evidence>
<dbReference type="PANTHER" id="PTHR35042">
    <property type="entry name" value="ANTHRONE OXYGENASE ENCC"/>
    <property type="match status" value="1"/>
</dbReference>
<accession>D4DAB6</accession>
<dbReference type="GO" id="GO:0016020">
    <property type="term" value="C:membrane"/>
    <property type="evidence" value="ECO:0007669"/>
    <property type="project" value="UniProtKB-SubCell"/>
</dbReference>
<evidence type="ECO:0000313" key="7">
    <source>
        <dbReference type="EMBL" id="EFE41197.1"/>
    </source>
</evidence>
<proteinExistence type="inferred from homology"/>
<comment type="similarity">
    <text evidence="5">Belongs to the anthrone oxygenase family.</text>
</comment>
<evidence type="ECO:0000256" key="1">
    <source>
        <dbReference type="ARBA" id="ARBA00004141"/>
    </source>
</evidence>
<dbReference type="Proteomes" id="UP000008383">
    <property type="component" value="Unassembled WGS sequence"/>
</dbReference>
<dbReference type="GeneID" id="9578699"/>
<evidence type="ECO:0000256" key="2">
    <source>
        <dbReference type="ARBA" id="ARBA00022692"/>
    </source>
</evidence>
<dbReference type="InterPro" id="IPR013901">
    <property type="entry name" value="Anthrone_oxy"/>
</dbReference>
<reference evidence="8" key="1">
    <citation type="journal article" date="2011" name="Genome Biol.">
        <title>Comparative and functional genomics provide insights into the pathogenicity of dermatophytic fungi.</title>
        <authorList>
            <person name="Burmester A."/>
            <person name="Shelest E."/>
            <person name="Gloeckner G."/>
            <person name="Heddergott C."/>
            <person name="Schindler S."/>
            <person name="Staib P."/>
            <person name="Heidel A."/>
            <person name="Felder M."/>
            <person name="Petzold A."/>
            <person name="Szafranski K."/>
            <person name="Feuermann M."/>
            <person name="Pedruzzi I."/>
            <person name="Priebe S."/>
            <person name="Groth M."/>
            <person name="Winkler R."/>
            <person name="Li W."/>
            <person name="Kniemeyer O."/>
            <person name="Schroeckh V."/>
            <person name="Hertweck C."/>
            <person name="Hube B."/>
            <person name="White T.C."/>
            <person name="Platzer M."/>
            <person name="Guthke R."/>
            <person name="Heitman J."/>
            <person name="Woestemeyer J."/>
            <person name="Zipfel P.F."/>
            <person name="Monod M."/>
            <person name="Brakhage A.A."/>
        </authorList>
    </citation>
    <scope>NUCLEOTIDE SEQUENCE [LARGE SCALE GENOMIC DNA]</scope>
    <source>
        <strain evidence="8">HKI 0517</strain>
    </source>
</reference>
<dbReference type="EMBL" id="ACYE01000206">
    <property type="protein sequence ID" value="EFE41197.1"/>
    <property type="molecule type" value="Genomic_DNA"/>
</dbReference>
<sequence>MPDVSNCVRTAQVIGLTTSGLMAADKNPGSILTYSTALIPTITLPAGSGPASYDSNHKPGSPISHIATQWRHAYNIGKSSMPFCAIGAGTAYAYLSYVFRHETTLRPADTRTSNWYLLASGLVMSIIPYTLLVMNPTNKSLLSRAEVADAESMTGVSKAKEAASKASGDSKATREDVEVLNWLKGWAELNVVRSLFPLAGTLAALYATLY</sequence>
<comment type="caution">
    <text evidence="7">The sequence shown here is derived from an EMBL/GenBank/DDBJ whole genome shotgun (WGS) entry which is preliminary data.</text>
</comment>
<gene>
    <name evidence="7" type="ORF">TRV_04063</name>
</gene>
<dbReference type="PANTHER" id="PTHR35042:SF1">
    <property type="entry name" value="DUF1772-DOMAIN-CONTAINING PROTEIN"/>
    <property type="match status" value="1"/>
</dbReference>
<organism evidence="7 8">
    <name type="scientific">Trichophyton verrucosum (strain HKI 0517)</name>
    <dbReference type="NCBI Taxonomy" id="663202"/>
    <lineage>
        <taxon>Eukaryota</taxon>
        <taxon>Fungi</taxon>
        <taxon>Dikarya</taxon>
        <taxon>Ascomycota</taxon>
        <taxon>Pezizomycotina</taxon>
        <taxon>Eurotiomycetes</taxon>
        <taxon>Eurotiomycetidae</taxon>
        <taxon>Onygenales</taxon>
        <taxon>Arthrodermataceae</taxon>
        <taxon>Trichophyton</taxon>
    </lineage>
</organism>
<keyword evidence="8" id="KW-1185">Reference proteome</keyword>
<name>D4DAB6_TRIVH</name>
<feature type="transmembrane region" description="Helical" evidence="6">
    <location>
        <begin position="79"/>
        <end position="95"/>
    </location>
</feature>
<dbReference type="OrthoDB" id="5954308at2759"/>
<dbReference type="RefSeq" id="XP_003021815.1">
    <property type="nucleotide sequence ID" value="XM_003021769.1"/>
</dbReference>